<evidence type="ECO:0000313" key="1">
    <source>
        <dbReference type="EMBL" id="GIY91531.1"/>
    </source>
</evidence>
<dbReference type="EMBL" id="BPLR01000022">
    <property type="protein sequence ID" value="GIY91531.1"/>
    <property type="molecule type" value="Genomic_DNA"/>
</dbReference>
<accession>A0AAV4XC47</accession>
<sequence length="87" mass="9951">RYYYLGNSSDLLELLCNSNAVQALRLLNGPFSRTFRIVFYCLPSRPRDHGTSPQGHEEDLSKIFSGMEPKLHVMSEPGLNRNLHVFV</sequence>
<evidence type="ECO:0000313" key="2">
    <source>
        <dbReference type="Proteomes" id="UP001054945"/>
    </source>
</evidence>
<proteinExistence type="predicted"/>
<organism evidence="1 2">
    <name type="scientific">Caerostris extrusa</name>
    <name type="common">Bark spider</name>
    <name type="synonym">Caerostris bankana</name>
    <dbReference type="NCBI Taxonomy" id="172846"/>
    <lineage>
        <taxon>Eukaryota</taxon>
        <taxon>Metazoa</taxon>
        <taxon>Ecdysozoa</taxon>
        <taxon>Arthropoda</taxon>
        <taxon>Chelicerata</taxon>
        <taxon>Arachnida</taxon>
        <taxon>Araneae</taxon>
        <taxon>Araneomorphae</taxon>
        <taxon>Entelegynae</taxon>
        <taxon>Araneoidea</taxon>
        <taxon>Araneidae</taxon>
        <taxon>Caerostris</taxon>
    </lineage>
</organism>
<dbReference type="Proteomes" id="UP001054945">
    <property type="component" value="Unassembled WGS sequence"/>
</dbReference>
<feature type="non-terminal residue" evidence="1">
    <location>
        <position position="1"/>
    </location>
</feature>
<keyword evidence="2" id="KW-1185">Reference proteome</keyword>
<reference evidence="1 2" key="1">
    <citation type="submission" date="2021-06" db="EMBL/GenBank/DDBJ databases">
        <title>Caerostris extrusa draft genome.</title>
        <authorList>
            <person name="Kono N."/>
            <person name="Arakawa K."/>
        </authorList>
    </citation>
    <scope>NUCLEOTIDE SEQUENCE [LARGE SCALE GENOMIC DNA]</scope>
</reference>
<protein>
    <submittedName>
        <fullName evidence="1">Uncharacterized protein</fullName>
    </submittedName>
</protein>
<name>A0AAV4XC47_CAEEX</name>
<gene>
    <name evidence="1" type="ORF">CEXT_256861</name>
</gene>
<dbReference type="AlphaFoldDB" id="A0AAV4XC47"/>
<comment type="caution">
    <text evidence="1">The sequence shown here is derived from an EMBL/GenBank/DDBJ whole genome shotgun (WGS) entry which is preliminary data.</text>
</comment>